<accession>A0A2P5ER13</accession>
<name>A0A2P5ER13_TREOI</name>
<dbReference type="Proteomes" id="UP000237000">
    <property type="component" value="Unassembled WGS sequence"/>
</dbReference>
<protein>
    <submittedName>
        <fullName evidence="1">Uncharacterized protein</fullName>
    </submittedName>
</protein>
<keyword evidence="2" id="KW-1185">Reference proteome</keyword>
<dbReference type="EMBL" id="JXTC01000110">
    <property type="protein sequence ID" value="PON87990.1"/>
    <property type="molecule type" value="Genomic_DNA"/>
</dbReference>
<organism evidence="1 2">
    <name type="scientific">Trema orientale</name>
    <name type="common">Charcoal tree</name>
    <name type="synonym">Celtis orientalis</name>
    <dbReference type="NCBI Taxonomy" id="63057"/>
    <lineage>
        <taxon>Eukaryota</taxon>
        <taxon>Viridiplantae</taxon>
        <taxon>Streptophyta</taxon>
        <taxon>Embryophyta</taxon>
        <taxon>Tracheophyta</taxon>
        <taxon>Spermatophyta</taxon>
        <taxon>Magnoliopsida</taxon>
        <taxon>eudicotyledons</taxon>
        <taxon>Gunneridae</taxon>
        <taxon>Pentapetalae</taxon>
        <taxon>rosids</taxon>
        <taxon>fabids</taxon>
        <taxon>Rosales</taxon>
        <taxon>Cannabaceae</taxon>
        <taxon>Trema</taxon>
    </lineage>
</organism>
<comment type="caution">
    <text evidence="1">The sequence shown here is derived from an EMBL/GenBank/DDBJ whole genome shotgun (WGS) entry which is preliminary data.</text>
</comment>
<dbReference type="InParanoid" id="A0A2P5ER13"/>
<proteinExistence type="predicted"/>
<dbReference type="AlphaFoldDB" id="A0A2P5ER13"/>
<evidence type="ECO:0000313" key="2">
    <source>
        <dbReference type="Proteomes" id="UP000237000"/>
    </source>
</evidence>
<sequence length="197" mass="22727">MHMWSDSVYRRHGRQMNQRKSIPRLCAKCMFGSYIQGLVLVSGACQFVGTCHQHNDADALRMLRGPSTMSFCQHPIQRTTRGHVLDCDKGIWKEKGWEGIITRETQGWNDYCVLKAQQDKNYRRVKGMKRKSRKLRRLIEPANGGELTMVWPIGVVPYLGYSLFAKFLHGRHVPTDEKSEDIKKTLIAFHSFGLICD</sequence>
<reference evidence="2" key="1">
    <citation type="submission" date="2016-06" db="EMBL/GenBank/DDBJ databases">
        <title>Parallel loss of symbiosis genes in relatives of nitrogen-fixing non-legume Parasponia.</title>
        <authorList>
            <person name="Van Velzen R."/>
            <person name="Holmer R."/>
            <person name="Bu F."/>
            <person name="Rutten L."/>
            <person name="Van Zeijl A."/>
            <person name="Liu W."/>
            <person name="Santuari L."/>
            <person name="Cao Q."/>
            <person name="Sharma T."/>
            <person name="Shen D."/>
            <person name="Roswanjaya Y."/>
            <person name="Wardhani T."/>
            <person name="Kalhor M.S."/>
            <person name="Jansen J."/>
            <person name="Van den Hoogen J."/>
            <person name="Gungor B."/>
            <person name="Hartog M."/>
            <person name="Hontelez J."/>
            <person name="Verver J."/>
            <person name="Yang W.-C."/>
            <person name="Schijlen E."/>
            <person name="Repin R."/>
            <person name="Schilthuizen M."/>
            <person name="Schranz E."/>
            <person name="Heidstra R."/>
            <person name="Miyata K."/>
            <person name="Fedorova E."/>
            <person name="Kohlen W."/>
            <person name="Bisseling T."/>
            <person name="Smit S."/>
            <person name="Geurts R."/>
        </authorList>
    </citation>
    <scope>NUCLEOTIDE SEQUENCE [LARGE SCALE GENOMIC DNA]</scope>
    <source>
        <strain evidence="2">cv. RG33-2</strain>
    </source>
</reference>
<evidence type="ECO:0000313" key="1">
    <source>
        <dbReference type="EMBL" id="PON87990.1"/>
    </source>
</evidence>
<gene>
    <name evidence="1" type="ORF">TorRG33x02_161920</name>
</gene>